<dbReference type="InterPro" id="IPR003379">
    <property type="entry name" value="Carboxylase_cons_dom"/>
</dbReference>
<keyword evidence="11" id="KW-0511">Multifunctional enzyme</keyword>
<dbReference type="OrthoDB" id="196847at2759"/>
<feature type="modified residue" description="N6-carboxylysine" evidence="17">
    <location>
        <position position="719"/>
    </location>
</feature>
<dbReference type="CDD" id="cd07937">
    <property type="entry name" value="DRE_TIM_PC_TC_5S"/>
    <property type="match status" value="1"/>
</dbReference>
<dbReference type="PIRSF" id="PIRSF001594">
    <property type="entry name" value="Pyruv_carbox"/>
    <property type="match status" value="1"/>
</dbReference>
<organism evidence="23 24">
    <name type="scientific">Syncephalis pseudoplumigaleata</name>
    <dbReference type="NCBI Taxonomy" id="1712513"/>
    <lineage>
        <taxon>Eukaryota</taxon>
        <taxon>Fungi</taxon>
        <taxon>Fungi incertae sedis</taxon>
        <taxon>Zoopagomycota</taxon>
        <taxon>Zoopagomycotina</taxon>
        <taxon>Zoopagomycetes</taxon>
        <taxon>Zoopagales</taxon>
        <taxon>Piptocephalidaceae</taxon>
        <taxon>Syncephalis</taxon>
    </lineage>
</organism>
<dbReference type="GO" id="GO:0004736">
    <property type="term" value="F:pyruvate carboxylase activity"/>
    <property type="evidence" value="ECO:0007669"/>
    <property type="project" value="UniProtKB-EC"/>
</dbReference>
<dbReference type="InterPro" id="IPR011764">
    <property type="entry name" value="Biotin_carboxylation_dom"/>
</dbReference>
<evidence type="ECO:0000256" key="18">
    <source>
        <dbReference type="SAM" id="MobiDB-lite"/>
    </source>
</evidence>
<dbReference type="SUPFAM" id="SSF52440">
    <property type="entry name" value="PreATP-grasp domain"/>
    <property type="match status" value="1"/>
</dbReference>
<dbReference type="FunFam" id="3.30.1490.20:FF:000003">
    <property type="entry name" value="acetyl-CoA carboxylase isoform X1"/>
    <property type="match status" value="1"/>
</dbReference>
<evidence type="ECO:0000256" key="11">
    <source>
        <dbReference type="ARBA" id="ARBA00023268"/>
    </source>
</evidence>
<dbReference type="NCBIfam" id="TIGR01235">
    <property type="entry name" value="pyruv_carbox"/>
    <property type="match status" value="1"/>
</dbReference>
<name>A0A4P9Z0Y3_9FUNG</name>
<evidence type="ECO:0000256" key="2">
    <source>
        <dbReference type="ARBA" id="ARBA00002380"/>
    </source>
</evidence>
<keyword evidence="5" id="KW-0312">Gluconeogenesis</keyword>
<evidence type="ECO:0000256" key="9">
    <source>
        <dbReference type="ARBA" id="ARBA00022840"/>
    </source>
</evidence>
<dbReference type="Gene3D" id="3.20.20.70">
    <property type="entry name" value="Aldolase class I"/>
    <property type="match status" value="1"/>
</dbReference>
<dbReference type="GO" id="GO:0006094">
    <property type="term" value="P:gluconeogenesis"/>
    <property type="evidence" value="ECO:0007669"/>
    <property type="project" value="UniProtKB-UniPathway"/>
</dbReference>
<dbReference type="Gene3D" id="3.30.470.20">
    <property type="entry name" value="ATP-grasp fold, B domain"/>
    <property type="match status" value="1"/>
</dbReference>
<feature type="binding site" evidence="15">
    <location>
        <position position="135"/>
    </location>
    <ligand>
        <name>ATP</name>
        <dbReference type="ChEBI" id="CHEBI:30616"/>
    </ligand>
</feature>
<dbReference type="PANTHER" id="PTHR43778:SF2">
    <property type="entry name" value="PYRUVATE CARBOXYLASE, MITOCHONDRIAL"/>
    <property type="match status" value="1"/>
</dbReference>
<comment type="function">
    <text evidence="13">Catalyzes a 2-step reaction, involving the ATP-dependent carboxylation of the covalently attached biotin in the first step and the transfer of the carboxyl group to pyruvate in the second.</text>
</comment>
<dbReference type="InterPro" id="IPR055268">
    <property type="entry name" value="PCB-like"/>
</dbReference>
<evidence type="ECO:0000259" key="19">
    <source>
        <dbReference type="PROSITE" id="PS50968"/>
    </source>
</evidence>
<evidence type="ECO:0000256" key="8">
    <source>
        <dbReference type="ARBA" id="ARBA00022741"/>
    </source>
</evidence>
<dbReference type="UniPathway" id="UPA00138"/>
<accession>A0A4P9Z0Y3</accession>
<dbReference type="CDD" id="cd06850">
    <property type="entry name" value="biotinyl_domain"/>
    <property type="match status" value="1"/>
</dbReference>
<dbReference type="Pfam" id="PF00289">
    <property type="entry name" value="Biotin_carb_N"/>
    <property type="match status" value="1"/>
</dbReference>
<evidence type="ECO:0000256" key="16">
    <source>
        <dbReference type="PIRSR" id="PIRSR001594-3"/>
    </source>
</evidence>
<evidence type="ECO:0000313" key="23">
    <source>
        <dbReference type="EMBL" id="RKP25968.1"/>
    </source>
</evidence>
<dbReference type="InterPro" id="IPR005482">
    <property type="entry name" value="Biotin_COase_C"/>
</dbReference>
<evidence type="ECO:0000256" key="15">
    <source>
        <dbReference type="PIRSR" id="PIRSR001594-2"/>
    </source>
</evidence>
<evidence type="ECO:0000256" key="12">
    <source>
        <dbReference type="ARBA" id="ARBA00049382"/>
    </source>
</evidence>
<dbReference type="InterPro" id="IPR011761">
    <property type="entry name" value="ATP-grasp"/>
</dbReference>
<feature type="binding site" evidence="16">
    <location>
        <position position="751"/>
    </location>
    <ligand>
        <name>Mn(2+)</name>
        <dbReference type="ChEBI" id="CHEBI:29035"/>
    </ligand>
</feature>
<dbReference type="PROSITE" id="PS50991">
    <property type="entry name" value="PYR_CT"/>
    <property type="match status" value="1"/>
</dbReference>
<feature type="compositionally biased region" description="Low complexity" evidence="18">
    <location>
        <begin position="499"/>
        <end position="509"/>
    </location>
</feature>
<dbReference type="PROSITE" id="PS00867">
    <property type="entry name" value="CPSASE_2"/>
    <property type="match status" value="1"/>
</dbReference>
<feature type="domain" description="Biotin carboxylation" evidence="21">
    <location>
        <begin position="17"/>
        <end position="447"/>
    </location>
</feature>
<dbReference type="Pfam" id="PF00364">
    <property type="entry name" value="Biotin_lipoyl"/>
    <property type="match status" value="1"/>
</dbReference>
<dbReference type="EMBL" id="KZ989556">
    <property type="protein sequence ID" value="RKP25968.1"/>
    <property type="molecule type" value="Genomic_DNA"/>
</dbReference>
<keyword evidence="24" id="KW-1185">Reference proteome</keyword>
<dbReference type="AlphaFoldDB" id="A0A4P9Z0Y3"/>
<dbReference type="Pfam" id="PF00682">
    <property type="entry name" value="HMGL-like"/>
    <property type="match status" value="1"/>
</dbReference>
<reference evidence="24" key="1">
    <citation type="journal article" date="2018" name="Nat. Microbiol.">
        <title>Leveraging single-cell genomics to expand the fungal tree of life.</title>
        <authorList>
            <person name="Ahrendt S.R."/>
            <person name="Quandt C.A."/>
            <person name="Ciobanu D."/>
            <person name="Clum A."/>
            <person name="Salamov A."/>
            <person name="Andreopoulos B."/>
            <person name="Cheng J.F."/>
            <person name="Woyke T."/>
            <person name="Pelin A."/>
            <person name="Henrissat B."/>
            <person name="Reynolds N.K."/>
            <person name="Benny G.L."/>
            <person name="Smith M.E."/>
            <person name="James T.Y."/>
            <person name="Grigoriev I.V."/>
        </authorList>
    </citation>
    <scope>NUCLEOTIDE SEQUENCE [LARGE SCALE GENOMIC DNA]</scope>
    <source>
        <strain evidence="24">Benny S71-1</strain>
    </source>
</reference>
<comment type="catalytic activity">
    <reaction evidence="12 13">
        <text>hydrogencarbonate + pyruvate + ATP = oxaloacetate + ADP + phosphate + H(+)</text>
        <dbReference type="Rhea" id="RHEA:20844"/>
        <dbReference type="ChEBI" id="CHEBI:15361"/>
        <dbReference type="ChEBI" id="CHEBI:15378"/>
        <dbReference type="ChEBI" id="CHEBI:16452"/>
        <dbReference type="ChEBI" id="CHEBI:17544"/>
        <dbReference type="ChEBI" id="CHEBI:30616"/>
        <dbReference type="ChEBI" id="CHEBI:43474"/>
        <dbReference type="ChEBI" id="CHEBI:456216"/>
        <dbReference type="EC" id="6.4.1.1"/>
    </reaction>
</comment>
<keyword evidence="9 13" id="KW-0067">ATP-binding</keyword>
<feature type="active site" evidence="14">
    <location>
        <position position="289"/>
    </location>
</feature>
<dbReference type="InterPro" id="IPR005479">
    <property type="entry name" value="CPAse_ATP-bd"/>
</dbReference>
<dbReference type="InterPro" id="IPR005481">
    <property type="entry name" value="BC-like_N"/>
</dbReference>
<dbReference type="GO" id="GO:0046872">
    <property type="term" value="F:metal ion binding"/>
    <property type="evidence" value="ECO:0007669"/>
    <property type="project" value="UniProtKB-KW"/>
</dbReference>
<dbReference type="FunFam" id="3.20.20.70:FF:000033">
    <property type="entry name" value="Pyruvate carboxylase"/>
    <property type="match status" value="1"/>
</dbReference>
<feature type="binding site" evidence="15">
    <location>
        <position position="197"/>
    </location>
    <ligand>
        <name>ATP</name>
        <dbReference type="ChEBI" id="CHEBI:30616"/>
    </ligand>
</feature>
<keyword evidence="10 13" id="KW-0092">Biotin</keyword>
<dbReference type="PROSITE" id="PS50975">
    <property type="entry name" value="ATP_GRASP"/>
    <property type="match status" value="1"/>
</dbReference>
<evidence type="ECO:0000256" key="7">
    <source>
        <dbReference type="ARBA" id="ARBA00022723"/>
    </source>
</evidence>
<feature type="binding site" evidence="15">
    <location>
        <position position="622"/>
    </location>
    <ligand>
        <name>substrate</name>
    </ligand>
</feature>
<keyword evidence="6 13" id="KW-0436">Ligase</keyword>
<dbReference type="InterPro" id="IPR016185">
    <property type="entry name" value="PreATP-grasp_dom_sf"/>
</dbReference>
<feature type="binding site" evidence="15">
    <location>
        <position position="884"/>
    </location>
    <ligand>
        <name>substrate</name>
    </ligand>
</feature>
<dbReference type="PROSITE" id="PS00866">
    <property type="entry name" value="CPSASE_1"/>
    <property type="match status" value="1"/>
</dbReference>
<keyword evidence="7 16" id="KW-0479">Metal-binding</keyword>
<dbReference type="InterPro" id="IPR000891">
    <property type="entry name" value="PYR_CT"/>
</dbReference>
<dbReference type="SUPFAM" id="SSF51230">
    <property type="entry name" value="Single hybrid motif"/>
    <property type="match status" value="1"/>
</dbReference>
<dbReference type="Pfam" id="PF02436">
    <property type="entry name" value="PYC_OADA"/>
    <property type="match status" value="1"/>
</dbReference>
<dbReference type="InterPro" id="IPR011054">
    <property type="entry name" value="Rudment_hybrid_motif"/>
</dbReference>
<comment type="function">
    <text evidence="2">Pyruvate carboxylase catalyzes a 2-step reaction, involving the ATP-dependent carboxylation of the covalently attached biotin in the first step and the transfer of the carboxyl group to pyruvate in the second.</text>
</comment>
<evidence type="ECO:0000256" key="3">
    <source>
        <dbReference type="ARBA" id="ARBA00004742"/>
    </source>
</evidence>
<dbReference type="PROSITE" id="PS50979">
    <property type="entry name" value="BC"/>
    <property type="match status" value="1"/>
</dbReference>
<evidence type="ECO:0000313" key="24">
    <source>
        <dbReference type="Proteomes" id="UP000278143"/>
    </source>
</evidence>
<feature type="region of interest" description="Disordered" evidence="18">
    <location>
        <begin position="488"/>
        <end position="516"/>
    </location>
</feature>
<evidence type="ECO:0000259" key="22">
    <source>
        <dbReference type="PROSITE" id="PS50991"/>
    </source>
</evidence>
<sequence>MQPTIECIRRRSLGAHVNSKVLVANRGEIATRVFRSAHELGLRTVAIYSHEDRFSLHRSHSDGSFLIGKPGEYSPVGAYLAQDEIIRIARQQHVDVIHPGYGFLSENAEFARKVEDAGIAFAGPPPDVIEKLGDKTRARQIEAFCGEYGFPVIIKAAMGGGGRGMRVVNSQAELAGAFERARSEALAAFGDGTVFIERFLARPRHIEVQLLADGVGNVIHLFERDCSVQRRHQKVVEIAPARFLDDKVRQAILDDAVKMARYVNYRNAGTAEFLVDQQERHYFIEINPRIQVEHTITEEITGIDIVAAQLQIAFGRTLPELNLTQEAIQTRGYAIQCRITTEDPQQGFQPDTGRIEVYRSAGGPGVRLDGASGFAGSIITPHYDSLLVKLTCRGTDYTATVGRVFRALTEFRIRGVKTNIPFLQRLIMHETFRNHICWTTFIDDTPELFQLIRSLNRAQRLLSYLGDLAVNDSSIKGQMGEPTYREALRMPTLPPPTPSSSGGASEPAPDTTKPCTEGWRNLLLEEGPEAFAQAVRRHPGTLIMDTTWRDAHQSLLATRLRTIDIARVAAVSSHAFKNAFSMEMWGGATFDVAMRFLHEDPWDRLKKLRALCPNIPFQMLLRGANAVGYTSYPDNVTYEFCKKARAYGIDVFRVFDSLNYMENLKLGMDAVRQAGGVIEAVICYTGDVSNPAKTKYNLDYYLDLTRQLVEEGAHILGIKDMAGLLRPRAATLLVGAIRDKFPDLPIHVHTHDTAGTGVASMLAAAEAGADVVDVAVDSMSGLTSQPSMGAIVGALQGTPRDTGIRHVDVLAINAYWEQIRMLYSCFDPGLKSGDSGVYDHEMPGGQYTNLLFQARSLGLGEQWEEVKRAYQAANELCGDIVKVTPSSKVVGDLAQFMVSNQLTAEQVREKARSLSFPTSVVEFFQGQLGQPVGGFPEPLRSNILKGLPRIDGRPGASMAPFDFEGLRAKLEKSHNGRQVRDVDLISAALYPKVYEEFQAMVEKYGDLSILPTQYFLAKPHVNEEFEVELEPGKTLIVKLLAIGSLNVHTGTRDVFFELNGETRMVGIEDKSAAVEHTQRIKADINVPGDVGCPMSGVVVEMRVKEGVHVNDGDPICVLSAMKMETVVSAPVSGRVERVLVAANDSLLSGDLIAHIVKD</sequence>
<feature type="domain" description="ATP-grasp" evidence="20">
    <location>
        <begin position="116"/>
        <end position="314"/>
    </location>
</feature>
<dbReference type="FunFam" id="2.40.50.100:FF:000003">
    <property type="entry name" value="Acetyl-CoA carboxylase biotin carboxyl carrier protein"/>
    <property type="match status" value="1"/>
</dbReference>
<dbReference type="Gene3D" id="2.40.50.100">
    <property type="match status" value="1"/>
</dbReference>
<feature type="binding site" evidence="16">
    <location>
        <position position="749"/>
    </location>
    <ligand>
        <name>Mn(2+)</name>
        <dbReference type="ChEBI" id="CHEBI:29035"/>
    </ligand>
</feature>
<dbReference type="SUPFAM" id="SSF56059">
    <property type="entry name" value="Glutathione synthetase ATP-binding domain-like"/>
    <property type="match status" value="1"/>
</dbReference>
<protein>
    <recommendedName>
        <fullName evidence="4 13">Pyruvate carboxylase</fullName>
        <ecNumber evidence="4 13">6.4.1.1</ecNumber>
    </recommendedName>
</protein>
<dbReference type="Proteomes" id="UP000278143">
    <property type="component" value="Unassembled WGS sequence"/>
</dbReference>
<evidence type="ECO:0000259" key="20">
    <source>
        <dbReference type="PROSITE" id="PS50975"/>
    </source>
</evidence>
<evidence type="ECO:0000256" key="4">
    <source>
        <dbReference type="ARBA" id="ARBA00013057"/>
    </source>
</evidence>
<dbReference type="NCBIfam" id="NF006761">
    <property type="entry name" value="PRK09282.1"/>
    <property type="match status" value="1"/>
</dbReference>
<dbReference type="PANTHER" id="PTHR43778">
    <property type="entry name" value="PYRUVATE CARBOXYLASE"/>
    <property type="match status" value="1"/>
</dbReference>
<dbReference type="InterPro" id="IPR011053">
    <property type="entry name" value="Single_hybrid_motif"/>
</dbReference>
<evidence type="ECO:0000256" key="14">
    <source>
        <dbReference type="PIRSR" id="PIRSR001594-1"/>
    </source>
</evidence>
<dbReference type="InterPro" id="IPR000089">
    <property type="entry name" value="Biotin_lipoyl"/>
</dbReference>
<feature type="binding site" evidence="15">
    <location>
        <position position="232"/>
    </location>
    <ligand>
        <name>ATP</name>
        <dbReference type="ChEBI" id="CHEBI:30616"/>
    </ligand>
</feature>
<dbReference type="PROSITE" id="PS50968">
    <property type="entry name" value="BIOTINYL_LIPOYL"/>
    <property type="match status" value="1"/>
</dbReference>
<dbReference type="GO" id="GO:0005524">
    <property type="term" value="F:ATP binding"/>
    <property type="evidence" value="ECO:0007669"/>
    <property type="project" value="UniProtKB-UniRule"/>
</dbReference>
<dbReference type="EC" id="6.4.1.1" evidence="4 13"/>
<evidence type="ECO:0000256" key="5">
    <source>
        <dbReference type="ARBA" id="ARBA00022432"/>
    </source>
</evidence>
<proteinExistence type="predicted"/>
<dbReference type="SMART" id="SM00878">
    <property type="entry name" value="Biotin_carb_C"/>
    <property type="match status" value="1"/>
</dbReference>
<evidence type="ECO:0000256" key="1">
    <source>
        <dbReference type="ARBA" id="ARBA00001953"/>
    </source>
</evidence>
<feature type="binding site" description="via carbamate group" evidence="16">
    <location>
        <position position="719"/>
    </location>
    <ligand>
        <name>Mn(2+)</name>
        <dbReference type="ChEBI" id="CHEBI:29035"/>
    </ligand>
</feature>
<feature type="domain" description="Lipoyl-binding" evidence="19">
    <location>
        <begin position="1081"/>
        <end position="1156"/>
    </location>
</feature>
<evidence type="ECO:0000256" key="6">
    <source>
        <dbReference type="ARBA" id="ARBA00022598"/>
    </source>
</evidence>
<feature type="binding site" evidence="16">
    <location>
        <position position="550"/>
    </location>
    <ligand>
        <name>Mn(2+)</name>
        <dbReference type="ChEBI" id="CHEBI:29035"/>
    </ligand>
</feature>
<dbReference type="InterPro" id="IPR013785">
    <property type="entry name" value="Aldolase_TIM"/>
</dbReference>
<comment type="cofactor">
    <cofactor evidence="1 13">
        <name>biotin</name>
        <dbReference type="ChEBI" id="CHEBI:57586"/>
    </cofactor>
</comment>
<dbReference type="Pfam" id="PF02785">
    <property type="entry name" value="Biotin_carb_C"/>
    <property type="match status" value="1"/>
</dbReference>
<dbReference type="Gene3D" id="3.10.600.10">
    <property type="entry name" value="pyruvate carboxylase f1077a mutant domain"/>
    <property type="match status" value="1"/>
</dbReference>
<gene>
    <name evidence="23" type="ORF">SYNPS1DRAFT_22168</name>
</gene>
<dbReference type="SUPFAM" id="SSF51246">
    <property type="entry name" value="Rudiment single hybrid motif"/>
    <property type="match status" value="1"/>
</dbReference>
<evidence type="ECO:0000256" key="13">
    <source>
        <dbReference type="PIRNR" id="PIRNR001594"/>
    </source>
</evidence>
<dbReference type="GO" id="GO:0005737">
    <property type="term" value="C:cytoplasm"/>
    <property type="evidence" value="ECO:0007669"/>
    <property type="project" value="TreeGrafter"/>
</dbReference>
<feature type="domain" description="Pyruvate carboxyltransferase" evidence="22">
    <location>
        <begin position="541"/>
        <end position="810"/>
    </location>
</feature>
<dbReference type="NCBIfam" id="NF009554">
    <property type="entry name" value="PRK12999.1"/>
    <property type="match status" value="1"/>
</dbReference>
<dbReference type="InterPro" id="IPR005930">
    <property type="entry name" value="Pyruv_COase"/>
</dbReference>
<evidence type="ECO:0000256" key="10">
    <source>
        <dbReference type="ARBA" id="ARBA00023267"/>
    </source>
</evidence>
<keyword evidence="23" id="KW-0670">Pyruvate</keyword>
<evidence type="ECO:0000259" key="21">
    <source>
        <dbReference type="PROSITE" id="PS50979"/>
    </source>
</evidence>
<comment type="pathway">
    <text evidence="3">Carbohydrate biosynthesis; gluconeogenesis.</text>
</comment>
<dbReference type="SUPFAM" id="SSF89000">
    <property type="entry name" value="post-HMGL domain-like"/>
    <property type="match status" value="1"/>
</dbReference>
<feature type="modified residue" description="N6-biotinyllysine" evidence="17">
    <location>
        <position position="1122"/>
    </location>
</feature>
<dbReference type="PROSITE" id="PS00188">
    <property type="entry name" value="BIOTIN"/>
    <property type="match status" value="1"/>
</dbReference>
<evidence type="ECO:0000256" key="17">
    <source>
        <dbReference type="PIRSR" id="PIRSR001594-4"/>
    </source>
</evidence>
<dbReference type="SUPFAM" id="SSF51569">
    <property type="entry name" value="Aldolase"/>
    <property type="match status" value="1"/>
</dbReference>
<keyword evidence="8 13" id="KW-0547">Nucleotide-binding</keyword>
<dbReference type="InterPro" id="IPR001882">
    <property type="entry name" value="Biotin_BS"/>
</dbReference>
<dbReference type="Pfam" id="PF02786">
    <property type="entry name" value="CPSase_L_D2"/>
    <property type="match status" value="1"/>
</dbReference>